<keyword evidence="4" id="KW-0125">Carotenoid biosynthesis</keyword>
<evidence type="ECO:0000256" key="7">
    <source>
        <dbReference type="ARBA" id="ARBA00023235"/>
    </source>
</evidence>
<comment type="pathway">
    <text evidence="2">Carotenoid biosynthesis.</text>
</comment>
<feature type="transmembrane region" description="Helical" evidence="8">
    <location>
        <begin position="133"/>
        <end position="151"/>
    </location>
</feature>
<dbReference type="OrthoDB" id="5195186at2"/>
<dbReference type="STRING" id="927664.SAMN05421780_102427"/>
<evidence type="ECO:0000256" key="5">
    <source>
        <dbReference type="ARBA" id="ARBA00022989"/>
    </source>
</evidence>
<evidence type="ECO:0000256" key="8">
    <source>
        <dbReference type="SAM" id="Phobius"/>
    </source>
</evidence>
<dbReference type="NCBIfam" id="TIGR03462">
    <property type="entry name" value="CarR_dom_SF"/>
    <property type="match status" value="1"/>
</dbReference>
<comment type="subcellular location">
    <subcellularLocation>
        <location evidence="1">Membrane</location>
        <topology evidence="1">Multi-pass membrane protein</topology>
    </subcellularLocation>
</comment>
<feature type="transmembrane region" description="Helical" evidence="8">
    <location>
        <begin position="202"/>
        <end position="225"/>
    </location>
</feature>
<dbReference type="GO" id="GO:0016020">
    <property type="term" value="C:membrane"/>
    <property type="evidence" value="ECO:0007669"/>
    <property type="project" value="UniProtKB-SubCell"/>
</dbReference>
<dbReference type="EMBL" id="FOLE01000002">
    <property type="protein sequence ID" value="SFC05866.1"/>
    <property type="molecule type" value="Genomic_DNA"/>
</dbReference>
<evidence type="ECO:0000256" key="3">
    <source>
        <dbReference type="ARBA" id="ARBA00022692"/>
    </source>
</evidence>
<organism evidence="10 11">
    <name type="scientific">Flexibacter flexilis DSM 6793</name>
    <dbReference type="NCBI Taxonomy" id="927664"/>
    <lineage>
        <taxon>Bacteria</taxon>
        <taxon>Pseudomonadati</taxon>
        <taxon>Bacteroidota</taxon>
        <taxon>Cytophagia</taxon>
        <taxon>Cytophagales</taxon>
        <taxon>Flexibacteraceae</taxon>
        <taxon>Flexibacter</taxon>
    </lineage>
</organism>
<dbReference type="GO" id="GO:0016872">
    <property type="term" value="F:intramolecular lyase activity"/>
    <property type="evidence" value="ECO:0007669"/>
    <property type="project" value="InterPro"/>
</dbReference>
<keyword evidence="6 8" id="KW-0472">Membrane</keyword>
<feature type="domain" description="Lycopene cyclase" evidence="9">
    <location>
        <begin position="130"/>
        <end position="228"/>
    </location>
</feature>
<evidence type="ECO:0000256" key="1">
    <source>
        <dbReference type="ARBA" id="ARBA00004141"/>
    </source>
</evidence>
<evidence type="ECO:0000259" key="9">
    <source>
        <dbReference type="Pfam" id="PF18916"/>
    </source>
</evidence>
<dbReference type="GO" id="GO:0045436">
    <property type="term" value="F:lycopene beta cyclase activity"/>
    <property type="evidence" value="ECO:0007669"/>
    <property type="project" value="UniProtKB-ARBA"/>
</dbReference>
<evidence type="ECO:0000313" key="11">
    <source>
        <dbReference type="Proteomes" id="UP000199514"/>
    </source>
</evidence>
<evidence type="ECO:0000256" key="4">
    <source>
        <dbReference type="ARBA" id="ARBA00022746"/>
    </source>
</evidence>
<evidence type="ECO:0000256" key="2">
    <source>
        <dbReference type="ARBA" id="ARBA00004829"/>
    </source>
</evidence>
<keyword evidence="3 8" id="KW-0812">Transmembrane</keyword>
<dbReference type="AlphaFoldDB" id="A0A1I1G3K9"/>
<accession>A0A1I1G3K9</accession>
<gene>
    <name evidence="10" type="ORF">SAMN05421780_102427</name>
</gene>
<evidence type="ECO:0000313" key="10">
    <source>
        <dbReference type="EMBL" id="SFC05866.1"/>
    </source>
</evidence>
<keyword evidence="5 8" id="KW-1133">Transmembrane helix</keyword>
<feature type="transmembrane region" description="Helical" evidence="8">
    <location>
        <begin position="108"/>
        <end position="127"/>
    </location>
</feature>
<dbReference type="Pfam" id="PF18916">
    <property type="entry name" value="Lycopene_cyc"/>
    <property type="match status" value="2"/>
</dbReference>
<dbReference type="GO" id="GO:0016117">
    <property type="term" value="P:carotenoid biosynthetic process"/>
    <property type="evidence" value="ECO:0007669"/>
    <property type="project" value="UniProtKB-KW"/>
</dbReference>
<keyword evidence="11" id="KW-1185">Reference proteome</keyword>
<feature type="transmembrane region" description="Helical" evidence="8">
    <location>
        <begin position="160"/>
        <end position="182"/>
    </location>
</feature>
<name>A0A1I1G3K9_9BACT</name>
<dbReference type="RefSeq" id="WP_091509186.1">
    <property type="nucleotide sequence ID" value="NZ_FOLE01000002.1"/>
</dbReference>
<sequence length="236" mass="27850">MEKYVYMFLHLFTVSYPLAQSFERRITYYQKWRFLWPAIVLTGAFFIAWDVYFAHLGVWSFNDRYLLGYRLLGLPVEEWLFFVTVPFACTFIYEVLNYFIPKDILKPYVTPVNWVVGVGLLVLAVVFREKFYTSVKFGLTGAFMLGHWWAFRDRYLGRFYLAYLVSLLPFLLVNGVLTYLPVVSYNNSENLGIRISDLTGVAFFNIPIEDVVYNLLLLMMIFTIYEMMKARQTAKS</sequence>
<reference evidence="10 11" key="1">
    <citation type="submission" date="2016-10" db="EMBL/GenBank/DDBJ databases">
        <authorList>
            <person name="de Groot N.N."/>
        </authorList>
    </citation>
    <scope>NUCLEOTIDE SEQUENCE [LARGE SCALE GENOMIC DNA]</scope>
    <source>
        <strain evidence="10 11">DSM 6793</strain>
    </source>
</reference>
<dbReference type="Proteomes" id="UP000199514">
    <property type="component" value="Unassembled WGS sequence"/>
</dbReference>
<dbReference type="InterPro" id="IPR017825">
    <property type="entry name" value="Lycopene_cyclase_dom"/>
</dbReference>
<protein>
    <submittedName>
        <fullName evidence="10">Lycopene cyclase domain-containing protein</fullName>
    </submittedName>
</protein>
<feature type="transmembrane region" description="Helical" evidence="8">
    <location>
        <begin position="79"/>
        <end position="96"/>
    </location>
</feature>
<proteinExistence type="predicted"/>
<evidence type="ECO:0000256" key="6">
    <source>
        <dbReference type="ARBA" id="ARBA00023136"/>
    </source>
</evidence>
<keyword evidence="7" id="KW-0413">Isomerase</keyword>
<feature type="domain" description="Lycopene cyclase" evidence="9">
    <location>
        <begin position="4"/>
        <end position="96"/>
    </location>
</feature>
<feature type="transmembrane region" description="Helical" evidence="8">
    <location>
        <begin position="34"/>
        <end position="59"/>
    </location>
</feature>